<feature type="domain" description="4Fe-4S ferredoxin-type" evidence="6">
    <location>
        <begin position="145"/>
        <end position="174"/>
    </location>
</feature>
<evidence type="ECO:0000256" key="1">
    <source>
        <dbReference type="ARBA" id="ARBA00022485"/>
    </source>
</evidence>
<comment type="caution">
    <text evidence="7">The sequence shown here is derived from an EMBL/GenBank/DDBJ whole genome shotgun (WGS) entry which is preliminary data.</text>
</comment>
<accession>A0A930UT86</accession>
<reference evidence="7" key="1">
    <citation type="submission" date="2020-11" db="EMBL/GenBank/DDBJ databases">
        <title>Gallibacterium anatis 1637, full genome, WGS.</title>
        <authorList>
            <person name="Laishevtcev A.I."/>
            <person name="Yakimova E.A."/>
            <person name="Petkovich D."/>
            <person name="Stepanova T.V."/>
            <person name="Kalendr R.S."/>
            <person name="Rubalsky E.O."/>
            <person name="Zulkarneev E.R."/>
            <person name="Aleshkin A.V."/>
        </authorList>
    </citation>
    <scope>NUCLEOTIDE SEQUENCE</scope>
    <source>
        <strain evidence="7">1637</strain>
    </source>
</reference>
<dbReference type="AlphaFoldDB" id="A0A930UT86"/>
<evidence type="ECO:0000256" key="2">
    <source>
        <dbReference type="ARBA" id="ARBA00022723"/>
    </source>
</evidence>
<dbReference type="InterPro" id="IPR004496">
    <property type="entry name" value="NapF"/>
</dbReference>
<dbReference type="InterPro" id="IPR050157">
    <property type="entry name" value="PSI_iron-sulfur_center"/>
</dbReference>
<evidence type="ECO:0000256" key="4">
    <source>
        <dbReference type="ARBA" id="ARBA00023004"/>
    </source>
</evidence>
<keyword evidence="3" id="KW-0677">Repeat</keyword>
<keyword evidence="2" id="KW-0479">Metal-binding</keyword>
<dbReference type="PROSITE" id="PS00198">
    <property type="entry name" value="4FE4S_FER_1"/>
    <property type="match status" value="1"/>
</dbReference>
<dbReference type="GO" id="GO:0051539">
    <property type="term" value="F:4 iron, 4 sulfur cluster binding"/>
    <property type="evidence" value="ECO:0007669"/>
    <property type="project" value="UniProtKB-KW"/>
</dbReference>
<dbReference type="PANTHER" id="PTHR24960">
    <property type="entry name" value="PHOTOSYSTEM I IRON-SULFUR CENTER-RELATED"/>
    <property type="match status" value="1"/>
</dbReference>
<dbReference type="PANTHER" id="PTHR24960:SF79">
    <property type="entry name" value="PHOTOSYSTEM I IRON-SULFUR CENTER"/>
    <property type="match status" value="1"/>
</dbReference>
<name>A0A930UT86_9PAST</name>
<keyword evidence="4" id="KW-0408">Iron</keyword>
<dbReference type="InterPro" id="IPR017900">
    <property type="entry name" value="4Fe4S_Fe_S_CS"/>
</dbReference>
<evidence type="ECO:0000256" key="3">
    <source>
        <dbReference type="ARBA" id="ARBA00022737"/>
    </source>
</evidence>
<protein>
    <submittedName>
        <fullName evidence="7">Ferredoxin-type protein NapF</fullName>
    </submittedName>
</protein>
<evidence type="ECO:0000256" key="5">
    <source>
        <dbReference type="ARBA" id="ARBA00023014"/>
    </source>
</evidence>
<gene>
    <name evidence="7" type="primary">napF</name>
    <name evidence="7" type="ORF">INT80_02420</name>
</gene>
<evidence type="ECO:0000259" key="6">
    <source>
        <dbReference type="PROSITE" id="PS51379"/>
    </source>
</evidence>
<dbReference type="EMBL" id="JADION010000005">
    <property type="protein sequence ID" value="MBF4102281.1"/>
    <property type="molecule type" value="Genomic_DNA"/>
</dbReference>
<evidence type="ECO:0000313" key="7">
    <source>
        <dbReference type="EMBL" id="MBF4102281.1"/>
    </source>
</evidence>
<dbReference type="GO" id="GO:0046872">
    <property type="term" value="F:metal ion binding"/>
    <property type="evidence" value="ECO:0007669"/>
    <property type="project" value="UniProtKB-KW"/>
</dbReference>
<sequence length="194" mass="21859">MTKDERYYSAYLSHHNISRRGLFRLFKQSPQQQSLRRLQNRPPFAAKEELFTAFCDGCGKCAQVCPYGLIQIEQQKATLAITYAACDFCGLCAQACPTKALYPAFKADTELRPHFLAECLQQQGQACDSCIQSCPTKAIRLDSNKQLMVDLSHCNGCGECKVSCFMSAIELTLMERKCSVGTLHFSHNHPFRLK</sequence>
<dbReference type="SUPFAM" id="SSF54862">
    <property type="entry name" value="4Fe-4S ferredoxins"/>
    <property type="match status" value="1"/>
</dbReference>
<organism evidence="7">
    <name type="scientific">Gallibacterium anatis</name>
    <dbReference type="NCBI Taxonomy" id="750"/>
    <lineage>
        <taxon>Bacteria</taxon>
        <taxon>Pseudomonadati</taxon>
        <taxon>Pseudomonadota</taxon>
        <taxon>Gammaproteobacteria</taxon>
        <taxon>Pasteurellales</taxon>
        <taxon>Pasteurellaceae</taxon>
        <taxon>Gallibacterium</taxon>
    </lineage>
</organism>
<feature type="domain" description="4Fe-4S ferredoxin-type" evidence="6">
    <location>
        <begin position="46"/>
        <end position="75"/>
    </location>
</feature>
<feature type="domain" description="4Fe-4S ferredoxin-type" evidence="6">
    <location>
        <begin position="77"/>
        <end position="106"/>
    </location>
</feature>
<keyword evidence="1" id="KW-0004">4Fe-4S</keyword>
<keyword evidence="5" id="KW-0411">Iron-sulfur</keyword>
<dbReference type="Gene3D" id="3.30.70.20">
    <property type="match status" value="2"/>
</dbReference>
<proteinExistence type="predicted"/>
<dbReference type="PROSITE" id="PS51379">
    <property type="entry name" value="4FE4S_FER_2"/>
    <property type="match status" value="3"/>
</dbReference>
<dbReference type="InterPro" id="IPR017896">
    <property type="entry name" value="4Fe4S_Fe-S-bd"/>
</dbReference>
<dbReference type="Pfam" id="PF12838">
    <property type="entry name" value="Fer4_7"/>
    <property type="match status" value="1"/>
</dbReference>
<dbReference type="NCBIfam" id="TIGR00402">
    <property type="entry name" value="napF"/>
    <property type="match status" value="1"/>
</dbReference>